<evidence type="ECO:0000313" key="7">
    <source>
        <dbReference type="EMBL" id="QIR14549.1"/>
    </source>
</evidence>
<accession>A0A6G9QL08</accession>
<evidence type="ECO:0000256" key="2">
    <source>
        <dbReference type="ARBA" id="ARBA00022880"/>
    </source>
</evidence>
<evidence type="ECO:0000259" key="5">
    <source>
        <dbReference type="Pfam" id="PF03925"/>
    </source>
</evidence>
<dbReference type="InterPro" id="IPR036835">
    <property type="entry name" value="SeqA_DNA-bd_C_sf"/>
</dbReference>
<evidence type="ECO:0000256" key="1">
    <source>
        <dbReference type="ARBA" id="ARBA00022490"/>
    </source>
</evidence>
<dbReference type="Proteomes" id="UP000502608">
    <property type="component" value="Chromosome"/>
</dbReference>
<evidence type="ECO:0000313" key="8">
    <source>
        <dbReference type="Proteomes" id="UP000502608"/>
    </source>
</evidence>
<dbReference type="InterPro" id="IPR026577">
    <property type="entry name" value="SeqA_DNA-bd_C"/>
</dbReference>
<reference evidence="7 8" key="1">
    <citation type="submission" date="2020-03" db="EMBL/GenBank/DDBJ databases">
        <title>Complete genome sequence of Shewanella sp.</title>
        <authorList>
            <person name="Kim Y.-S."/>
            <person name="Kim S.-J."/>
            <person name="Jung H.-K."/>
            <person name="Kim K.-H."/>
        </authorList>
    </citation>
    <scope>NUCLEOTIDE SEQUENCE [LARGE SCALE GENOMIC DNA]</scope>
    <source>
        <strain evidence="7 8">PN3F2</strain>
    </source>
</reference>
<dbReference type="KEGG" id="saes:HBH39_08670"/>
<dbReference type="InterPro" id="IPR010985">
    <property type="entry name" value="Ribbon_hlx_hlx"/>
</dbReference>
<dbReference type="NCBIfam" id="NF008389">
    <property type="entry name" value="PRK11187.1"/>
    <property type="match status" value="1"/>
</dbReference>
<dbReference type="InterPro" id="IPR013321">
    <property type="entry name" value="Arc_rbn_hlx_hlx"/>
</dbReference>
<dbReference type="PIRSF" id="PIRSF019401">
    <property type="entry name" value="SeqA"/>
    <property type="match status" value="1"/>
</dbReference>
<comment type="similarity">
    <text evidence="4">Belongs to the SeqA family.</text>
</comment>
<dbReference type="EMBL" id="CP050313">
    <property type="protein sequence ID" value="QIR14549.1"/>
    <property type="molecule type" value="Genomic_DNA"/>
</dbReference>
<keyword evidence="8" id="KW-1185">Reference proteome</keyword>
<keyword evidence="3 4" id="KW-0238">DNA-binding</keyword>
<sequence>MKYIEIDEELYRFIAGKTERIGESASEILRRLLNLPVEQVDEQRPEAISQPGFDALDANAREALFNKAKNIVEQLVTHRPKTLSVTNSEVLEPQVAQTSVPQSVSELKSIDSPLPEFNFDDLKDKKLISEQKGAVGRFMFLLSGLANLVGNDFNQVLKIQGKGRLYFACSKQELLDASQSANPKQIGSSGYWVTTNNNTAKKKRILTEALVLLGCDTEKAQSIANFI</sequence>
<dbReference type="Gene3D" id="1.10.1220.10">
    <property type="entry name" value="Met repressor-like"/>
    <property type="match status" value="1"/>
</dbReference>
<keyword evidence="1 4" id="KW-0963">Cytoplasm</keyword>
<evidence type="ECO:0000256" key="3">
    <source>
        <dbReference type="ARBA" id="ARBA00023125"/>
    </source>
</evidence>
<feature type="domain" description="Negative modulator of initiation of replication SeqA N-terminal" evidence="6">
    <location>
        <begin position="1"/>
        <end position="36"/>
    </location>
</feature>
<dbReference type="GO" id="GO:0006355">
    <property type="term" value="P:regulation of DNA-templated transcription"/>
    <property type="evidence" value="ECO:0007669"/>
    <property type="project" value="InterPro"/>
</dbReference>
<feature type="domain" description="Replication modulator SeqA C-terminal DNA-binding" evidence="5">
    <location>
        <begin position="119"/>
        <end position="225"/>
    </location>
</feature>
<comment type="subcellular location">
    <subcellularLocation>
        <location evidence="4">Cytoplasm</location>
    </subcellularLocation>
</comment>
<dbReference type="InterPro" id="IPR005621">
    <property type="entry name" value="SeqA"/>
</dbReference>
<dbReference type="AlphaFoldDB" id="A0A6G9QL08"/>
<evidence type="ECO:0000259" key="6">
    <source>
        <dbReference type="Pfam" id="PF17206"/>
    </source>
</evidence>
<dbReference type="GO" id="GO:0003677">
    <property type="term" value="F:DNA binding"/>
    <property type="evidence" value="ECO:0007669"/>
    <property type="project" value="UniProtKB-KW"/>
</dbReference>
<dbReference type="InterPro" id="IPR033761">
    <property type="entry name" value="SeqA_N"/>
</dbReference>
<dbReference type="GO" id="GO:0005737">
    <property type="term" value="C:cytoplasm"/>
    <property type="evidence" value="ECO:0007669"/>
    <property type="project" value="UniProtKB-SubCell"/>
</dbReference>
<gene>
    <name evidence="7" type="primary">seqA</name>
    <name evidence="7" type="ORF">HBH39_08670</name>
</gene>
<dbReference type="RefSeq" id="WP_167677416.1">
    <property type="nucleotide sequence ID" value="NZ_CP050313.1"/>
</dbReference>
<organism evidence="7 8">
    <name type="scientific">Shewanella aestuarii</name>
    <dbReference type="NCBI Taxonomy" id="1028752"/>
    <lineage>
        <taxon>Bacteria</taxon>
        <taxon>Pseudomonadati</taxon>
        <taxon>Pseudomonadota</taxon>
        <taxon>Gammaproteobacteria</taxon>
        <taxon>Alteromonadales</taxon>
        <taxon>Shewanellaceae</taxon>
        <taxon>Shewanella</taxon>
    </lineage>
</organism>
<dbReference type="Gene3D" id="1.20.1380.10">
    <property type="entry name" value="Replication modulator SeqA, C-terminal DNA-binding domain"/>
    <property type="match status" value="1"/>
</dbReference>
<dbReference type="SUPFAM" id="SSF47598">
    <property type="entry name" value="Ribbon-helix-helix"/>
    <property type="match status" value="1"/>
</dbReference>
<protein>
    <recommendedName>
        <fullName evidence="4">Negative modulator of initiation of replication</fullName>
    </recommendedName>
</protein>
<keyword evidence="2 4" id="KW-0236">DNA replication inhibitor</keyword>
<dbReference type="GO" id="GO:0032297">
    <property type="term" value="P:negative regulation of DNA-templated DNA replication initiation"/>
    <property type="evidence" value="ECO:0007669"/>
    <property type="project" value="InterPro"/>
</dbReference>
<dbReference type="SUPFAM" id="SSF82808">
    <property type="entry name" value="Replication modulator SeqA, C-terminal DNA-binding domain"/>
    <property type="match status" value="1"/>
</dbReference>
<proteinExistence type="inferred from homology"/>
<name>A0A6G9QL08_9GAMM</name>
<dbReference type="Pfam" id="PF17206">
    <property type="entry name" value="SeqA_N"/>
    <property type="match status" value="1"/>
</dbReference>
<comment type="function">
    <text evidence="4">Negative regulator of replication initiation, which contributes to regulation of DNA replication and ensures that replication initiation occurs exactly once per chromosome per cell cycle. Binds to pairs of hemimethylated GATC sequences in the oriC region, thus preventing assembly of replication proteins and re-initiation at newly replicated origins. Repression is relieved when the region becomes fully methylated.</text>
</comment>
<dbReference type="Pfam" id="PF03925">
    <property type="entry name" value="SeqA"/>
    <property type="match status" value="1"/>
</dbReference>
<evidence type="ECO:0000256" key="4">
    <source>
        <dbReference type="PIRNR" id="PIRNR019401"/>
    </source>
</evidence>